<dbReference type="InterPro" id="IPR019138">
    <property type="entry name" value="De-etiolated_protein_1_Det1"/>
</dbReference>
<sequence>MHVHCVHWRSHAHIGSTRLPRIFTASRQNALFAHTLTCLMVHAYALAVACTRRECMATPSPPQQDPMLTLHTRSYASPDMHVCWRSYAHAGSPKPPHLYRIKIKCWSARPPRPRHSRTPSLQGMPESSPSPSPSPAPAAQAMMEGLNLRSPSPLQPLQQSHHLHQTQEGQDQGGGYIAGSSNLITGLKQRILAHLFLCAMQRGKEAGGGGQGRLPILRQRKQQQQQLELHKFYRSFEEIKALVIWRAQLLDRDLLLLDLGSQGTPDAAAGSAAAEGAAPGAQTAVAGPQQSQYIALYDWRRCHVRAFCRATSDAAFSLLAQHADVLGADVGGGLWGRFTTHGAHEDAVHKLVASALSPSGSSAMGGSGSSSGGGGSQRPSREFGQASAGSGPGPGMAEVGPPGGPAAAAAASSSSSGAGMRPTLDRQAVVRRILGGLLPGGAQ</sequence>
<dbReference type="Pfam" id="PF09737">
    <property type="entry name" value="Det1"/>
    <property type="match status" value="1"/>
</dbReference>
<feature type="region of interest" description="Disordered" evidence="1">
    <location>
        <begin position="109"/>
        <end position="175"/>
    </location>
</feature>
<accession>A0ABQ7GS61</accession>
<evidence type="ECO:0000313" key="3">
    <source>
        <dbReference type="Proteomes" id="UP000815325"/>
    </source>
</evidence>
<keyword evidence="3" id="KW-1185">Reference proteome</keyword>
<dbReference type="Proteomes" id="UP000815325">
    <property type="component" value="Unassembled WGS sequence"/>
</dbReference>
<organism evidence="2 3">
    <name type="scientific">Dunaliella salina</name>
    <name type="common">Green alga</name>
    <name type="synonym">Protococcus salinus</name>
    <dbReference type="NCBI Taxonomy" id="3046"/>
    <lineage>
        <taxon>Eukaryota</taxon>
        <taxon>Viridiplantae</taxon>
        <taxon>Chlorophyta</taxon>
        <taxon>core chlorophytes</taxon>
        <taxon>Chlorophyceae</taxon>
        <taxon>CS clade</taxon>
        <taxon>Chlamydomonadales</taxon>
        <taxon>Dunaliellaceae</taxon>
        <taxon>Dunaliella</taxon>
    </lineage>
</organism>
<gene>
    <name evidence="2" type="ORF">DUNSADRAFT_4375</name>
</gene>
<proteinExistence type="predicted"/>
<dbReference type="PANTHER" id="PTHR13374:SF3">
    <property type="entry name" value="DET1 HOMOLOG"/>
    <property type="match status" value="1"/>
</dbReference>
<name>A0ABQ7GS61_DUNSA</name>
<feature type="region of interest" description="Disordered" evidence="1">
    <location>
        <begin position="359"/>
        <end position="424"/>
    </location>
</feature>
<feature type="compositionally biased region" description="Gly residues" evidence="1">
    <location>
        <begin position="363"/>
        <end position="376"/>
    </location>
</feature>
<protein>
    <submittedName>
        <fullName evidence="2">Uncharacterized protein</fullName>
    </submittedName>
</protein>
<dbReference type="EMBL" id="MU069615">
    <property type="protein sequence ID" value="KAF5837459.1"/>
    <property type="molecule type" value="Genomic_DNA"/>
</dbReference>
<feature type="compositionally biased region" description="Low complexity" evidence="1">
    <location>
        <begin position="395"/>
        <end position="419"/>
    </location>
</feature>
<dbReference type="PANTHER" id="PTHR13374">
    <property type="entry name" value="DET1 HOMOLOG DE-ETIOLATED-1 HOMOLOG"/>
    <property type="match status" value="1"/>
</dbReference>
<reference evidence="2" key="1">
    <citation type="submission" date="2017-08" db="EMBL/GenBank/DDBJ databases">
        <authorList>
            <person name="Polle J.E."/>
            <person name="Barry K."/>
            <person name="Cushman J."/>
            <person name="Schmutz J."/>
            <person name="Tran D."/>
            <person name="Hathwaick L.T."/>
            <person name="Yim W.C."/>
            <person name="Jenkins J."/>
            <person name="Mckie-Krisberg Z.M."/>
            <person name="Prochnik S."/>
            <person name="Lindquist E."/>
            <person name="Dockter R.B."/>
            <person name="Adam C."/>
            <person name="Molina H."/>
            <person name="Bunkerborg J."/>
            <person name="Jin E."/>
            <person name="Buchheim M."/>
            <person name="Magnuson J."/>
        </authorList>
    </citation>
    <scope>NUCLEOTIDE SEQUENCE</scope>
    <source>
        <strain evidence="2">CCAP 19/18</strain>
    </source>
</reference>
<comment type="caution">
    <text evidence="2">The sequence shown here is derived from an EMBL/GenBank/DDBJ whole genome shotgun (WGS) entry which is preliminary data.</text>
</comment>
<feature type="compositionally biased region" description="Low complexity" evidence="1">
    <location>
        <begin position="150"/>
        <end position="160"/>
    </location>
</feature>
<evidence type="ECO:0000313" key="2">
    <source>
        <dbReference type="EMBL" id="KAF5837459.1"/>
    </source>
</evidence>
<evidence type="ECO:0000256" key="1">
    <source>
        <dbReference type="SAM" id="MobiDB-lite"/>
    </source>
</evidence>
<feature type="non-terminal residue" evidence="2">
    <location>
        <position position="443"/>
    </location>
</feature>